<evidence type="ECO:0000256" key="1">
    <source>
        <dbReference type="SAM" id="Phobius"/>
    </source>
</evidence>
<feature type="transmembrane region" description="Helical" evidence="1">
    <location>
        <begin position="234"/>
        <end position="252"/>
    </location>
</feature>
<gene>
    <name evidence="2" type="ORF">J2S39_001247</name>
</gene>
<feature type="transmembrane region" description="Helical" evidence="1">
    <location>
        <begin position="51"/>
        <end position="72"/>
    </location>
</feature>
<comment type="caution">
    <text evidence="2">The sequence shown here is derived from an EMBL/GenBank/DDBJ whole genome shotgun (WGS) entry which is preliminary data.</text>
</comment>
<reference evidence="2" key="1">
    <citation type="submission" date="2023-07" db="EMBL/GenBank/DDBJ databases">
        <title>Sequencing the genomes of 1000 actinobacteria strains.</title>
        <authorList>
            <person name="Klenk H.-P."/>
        </authorList>
    </citation>
    <scope>NUCLEOTIDE SEQUENCE</scope>
    <source>
        <strain evidence="2">DSM 107476</strain>
    </source>
</reference>
<evidence type="ECO:0000313" key="3">
    <source>
        <dbReference type="Proteomes" id="UP001180840"/>
    </source>
</evidence>
<protein>
    <submittedName>
        <fullName evidence="2">Membrane protein</fullName>
    </submittedName>
</protein>
<name>A0ABU1ZXB0_9CORY</name>
<keyword evidence="1" id="KW-1133">Transmembrane helix</keyword>
<organism evidence="2 3">
    <name type="scientific">Corynebacterium guangdongense</name>
    <dbReference type="NCBI Taxonomy" id="1783348"/>
    <lineage>
        <taxon>Bacteria</taxon>
        <taxon>Bacillati</taxon>
        <taxon>Actinomycetota</taxon>
        <taxon>Actinomycetes</taxon>
        <taxon>Mycobacteriales</taxon>
        <taxon>Corynebacteriaceae</taxon>
        <taxon>Corynebacterium</taxon>
    </lineage>
</organism>
<keyword evidence="1" id="KW-0472">Membrane</keyword>
<dbReference type="EMBL" id="JAVDXZ010000001">
    <property type="protein sequence ID" value="MDR7329571.1"/>
    <property type="molecule type" value="Genomic_DNA"/>
</dbReference>
<sequence>MQHVSDRTLRLGSLAITAITIILLVLTYPFLPDPLPVHYSGAEPTVVHDKNLWTPIATPILALLAWLAATLLSPNSAKRLIAVDTSQASEGVALPYSHSLATRIRNRIDARSRGLAWVLLGFSVGVAYASLCAVVPAFTAGSRLTMFVLAATTFLGMLAMVRVMAAERRQTLEEVHPDEDEFARAEGLVGNQQLYRPGGSYVNPRDPMPMLTSRRDPMSFDFNYAHPAGRRFRLQLVGTFVLIAAAIVAWTIPM</sequence>
<feature type="transmembrane region" description="Helical" evidence="1">
    <location>
        <begin position="12"/>
        <end position="31"/>
    </location>
</feature>
<proteinExistence type="predicted"/>
<dbReference type="RefSeq" id="WP_290194476.1">
    <property type="nucleotide sequence ID" value="NZ_CP047654.1"/>
</dbReference>
<evidence type="ECO:0000313" key="2">
    <source>
        <dbReference type="EMBL" id="MDR7329571.1"/>
    </source>
</evidence>
<dbReference type="Proteomes" id="UP001180840">
    <property type="component" value="Unassembled WGS sequence"/>
</dbReference>
<feature type="transmembrane region" description="Helical" evidence="1">
    <location>
        <begin position="115"/>
        <end position="138"/>
    </location>
</feature>
<accession>A0ABU1ZXB0</accession>
<feature type="transmembrane region" description="Helical" evidence="1">
    <location>
        <begin position="144"/>
        <end position="165"/>
    </location>
</feature>
<keyword evidence="3" id="KW-1185">Reference proteome</keyword>
<keyword evidence="1" id="KW-0812">Transmembrane</keyword>